<protein>
    <submittedName>
        <fullName evidence="6">Chitodextrinase</fullName>
    </submittedName>
</protein>
<dbReference type="Gene3D" id="2.60.120.260">
    <property type="entry name" value="Galactose-binding domain-like"/>
    <property type="match status" value="1"/>
</dbReference>
<dbReference type="InterPro" id="IPR013783">
    <property type="entry name" value="Ig-like_fold"/>
</dbReference>
<evidence type="ECO:0000256" key="2">
    <source>
        <dbReference type="ARBA" id="ARBA00022525"/>
    </source>
</evidence>
<accession>W7XV43</accession>
<gene>
    <name evidence="6" type="ORF">JCM21142_1563</name>
</gene>
<dbReference type="Proteomes" id="UP000019402">
    <property type="component" value="Unassembled WGS sequence"/>
</dbReference>
<dbReference type="Pfam" id="PF18962">
    <property type="entry name" value="Por_Secre_tail"/>
    <property type="match status" value="1"/>
</dbReference>
<dbReference type="Pfam" id="PF17957">
    <property type="entry name" value="Big_7"/>
    <property type="match status" value="1"/>
</dbReference>
<dbReference type="InterPro" id="IPR008979">
    <property type="entry name" value="Galactose-bd-like_sf"/>
</dbReference>
<feature type="domain" description="CBM6" evidence="5">
    <location>
        <begin position="488"/>
        <end position="634"/>
    </location>
</feature>
<dbReference type="InterPro" id="IPR006584">
    <property type="entry name" value="Cellulose-bd_IV"/>
</dbReference>
<comment type="caution">
    <text evidence="6">The sequence shown here is derived from an EMBL/GenBank/DDBJ whole genome shotgun (WGS) entry which is preliminary data.</text>
</comment>
<dbReference type="SMART" id="SM00606">
    <property type="entry name" value="CBD_IV"/>
    <property type="match status" value="1"/>
</dbReference>
<reference evidence="6 7" key="1">
    <citation type="journal article" date="2014" name="Genome Announc.">
        <title>Draft Genome Sequence of Cytophaga fermentans JCM 21142T, a Facultative Anaerobe Isolated from Marine Mud.</title>
        <authorList>
            <person name="Starns D."/>
            <person name="Oshima K."/>
            <person name="Suda W."/>
            <person name="Iino T."/>
            <person name="Yuki M."/>
            <person name="Inoue J."/>
            <person name="Kitamura K."/>
            <person name="Iida T."/>
            <person name="Darby A."/>
            <person name="Hattori M."/>
            <person name="Ohkuma M."/>
        </authorList>
    </citation>
    <scope>NUCLEOTIDE SEQUENCE [LARGE SCALE GENOMIC DNA]</scope>
    <source>
        <strain evidence="6 7">JCM 21142</strain>
    </source>
</reference>
<dbReference type="AlphaFoldDB" id="W7XV43"/>
<dbReference type="eggNOG" id="COG3210">
    <property type="taxonomic scope" value="Bacteria"/>
</dbReference>
<comment type="subcellular location">
    <subcellularLocation>
        <location evidence="1">Secreted</location>
    </subcellularLocation>
</comment>
<dbReference type="STRING" id="869213.GCA_000517085_01534"/>
<dbReference type="InterPro" id="IPR005084">
    <property type="entry name" value="CBM6"/>
</dbReference>
<evidence type="ECO:0000313" key="7">
    <source>
        <dbReference type="Proteomes" id="UP000019402"/>
    </source>
</evidence>
<keyword evidence="4" id="KW-0456">Lyase</keyword>
<dbReference type="Pfam" id="PF03422">
    <property type="entry name" value="CBM_6"/>
    <property type="match status" value="1"/>
</dbReference>
<proteinExistence type="predicted"/>
<dbReference type="InterPro" id="IPR055372">
    <property type="entry name" value="CBM96"/>
</dbReference>
<dbReference type="OrthoDB" id="222550at2"/>
<evidence type="ECO:0000256" key="3">
    <source>
        <dbReference type="ARBA" id="ARBA00022729"/>
    </source>
</evidence>
<keyword evidence="7" id="KW-1185">Reference proteome</keyword>
<dbReference type="eggNOG" id="COG1409">
    <property type="taxonomic scope" value="Bacteria"/>
</dbReference>
<evidence type="ECO:0000256" key="1">
    <source>
        <dbReference type="ARBA" id="ARBA00004613"/>
    </source>
</evidence>
<dbReference type="SUPFAM" id="SSF49785">
    <property type="entry name" value="Galactose-binding domain-like"/>
    <property type="match status" value="1"/>
</dbReference>
<dbReference type="eggNOG" id="COG5498">
    <property type="taxonomic scope" value="Bacteria"/>
</dbReference>
<keyword evidence="2" id="KW-0964">Secreted</keyword>
<dbReference type="GO" id="GO:0005576">
    <property type="term" value="C:extracellular region"/>
    <property type="evidence" value="ECO:0007669"/>
    <property type="project" value="UniProtKB-SubCell"/>
</dbReference>
<name>W7XV43_9BACT</name>
<evidence type="ECO:0000313" key="6">
    <source>
        <dbReference type="EMBL" id="GAF01940.1"/>
    </source>
</evidence>
<organism evidence="6 7">
    <name type="scientific">Saccharicrinis fermentans DSM 9555 = JCM 21142</name>
    <dbReference type="NCBI Taxonomy" id="869213"/>
    <lineage>
        <taxon>Bacteria</taxon>
        <taxon>Pseudomonadati</taxon>
        <taxon>Bacteroidota</taxon>
        <taxon>Bacteroidia</taxon>
        <taxon>Marinilabiliales</taxon>
        <taxon>Marinilabiliaceae</taxon>
        <taxon>Saccharicrinis</taxon>
    </lineage>
</organism>
<evidence type="ECO:0000256" key="4">
    <source>
        <dbReference type="ARBA" id="ARBA00023239"/>
    </source>
</evidence>
<dbReference type="Gene3D" id="1.50.10.100">
    <property type="entry name" value="Chondroitin AC/alginate lyase"/>
    <property type="match status" value="1"/>
</dbReference>
<dbReference type="GO" id="GO:0030246">
    <property type="term" value="F:carbohydrate binding"/>
    <property type="evidence" value="ECO:0007669"/>
    <property type="project" value="InterPro"/>
</dbReference>
<dbReference type="Pfam" id="PF05426">
    <property type="entry name" value="Alginate_lyase"/>
    <property type="match status" value="1"/>
</dbReference>
<dbReference type="GO" id="GO:0042597">
    <property type="term" value="C:periplasmic space"/>
    <property type="evidence" value="ECO:0007669"/>
    <property type="project" value="InterPro"/>
</dbReference>
<keyword evidence="3" id="KW-0732">Signal</keyword>
<dbReference type="Pfam" id="PF24517">
    <property type="entry name" value="CBM96"/>
    <property type="match status" value="1"/>
</dbReference>
<dbReference type="CDD" id="cd04080">
    <property type="entry name" value="CBM6_cellulase-like"/>
    <property type="match status" value="1"/>
</dbReference>
<dbReference type="RefSeq" id="WP_052343071.1">
    <property type="nucleotide sequence ID" value="NZ_BAMD01000004.1"/>
</dbReference>
<dbReference type="SUPFAM" id="SSF48230">
    <property type="entry name" value="Chondroitin AC/alginate lyase"/>
    <property type="match status" value="1"/>
</dbReference>
<dbReference type="Gene3D" id="2.60.40.10">
    <property type="entry name" value="Immunoglobulins"/>
    <property type="match status" value="1"/>
</dbReference>
<dbReference type="NCBIfam" id="TIGR04183">
    <property type="entry name" value="Por_Secre_tail"/>
    <property type="match status" value="1"/>
</dbReference>
<dbReference type="PROSITE" id="PS51175">
    <property type="entry name" value="CBM6"/>
    <property type="match status" value="1"/>
</dbReference>
<dbReference type="NCBIfam" id="NF033679">
    <property type="entry name" value="DNRLRE_dom"/>
    <property type="match status" value="1"/>
</dbReference>
<dbReference type="InterPro" id="IPR008397">
    <property type="entry name" value="Alginate_lyase_dom"/>
</dbReference>
<dbReference type="GO" id="GO:0016829">
    <property type="term" value="F:lyase activity"/>
    <property type="evidence" value="ECO:0007669"/>
    <property type="project" value="UniProtKB-KW"/>
</dbReference>
<dbReference type="InterPro" id="IPR008929">
    <property type="entry name" value="Chondroitin_lyas"/>
</dbReference>
<evidence type="ECO:0000259" key="5">
    <source>
        <dbReference type="PROSITE" id="PS51175"/>
    </source>
</evidence>
<sequence length="985" mass="110114">MKKRVLKNLFIILLFYWFVPISLMAQFVHPGIWHKKSDLDRMKSMVEAKKDPWYSSYVNLANNAKSSYDYVVRKDAEDDSLSRENPRHQRYEYESDAIAAYQNSLMWYITGDARHAEKAIEILNAWSSLVNFYGGGTEPLCAGLYGAPLINAAEIIKSTYDGWDEAEIQAFKDMLVYPGYSSTTVPQDDIDNDNVTFYWRVYNGDPGRHGNQGLLAWRTVMAMGIFLDNEVMYDRALRQVQGLPHRSDDLAYPSGPPIVQTTPNSNSNEYYNEYTLIKPYRDTVIEDYGYDDQIEHYIYDNGQCQESSRDQVHSSLGLSTVVEIMEMAWNQGTDLYSFLDHRIVKGLEFTLKYNLSEIQSYEDQLSPWEPETFYQYTTRTGRWKSLKINPWVSSDLERNSRGVEPVVRPVLEMPVAHFTVRQELADEAKWTVRSRDYAATNFGYEQNTGTDAPGWGGLSFRRPPWCAGDPISGFENDLPAFEMNVLPGTIEAENYDYFVEGGESRVYHDTDDSNSGENYRTDEGVDIGLCSEGGYALTDMDQGEWMTYTCDVSEPGIYSLDVRYAAVNSSGTICFKTEASNLTEEVTLVSTGGLTSWATQTISDQIVLAQGVQAIRIYVGGADDSYTINNFSFSLVQANTAPVVSVLTPAHQDVFVEGESLTLSAAASDAEGAITKVQYYAGAILLGEVSEAPYSFTWKYLPKGTYSITAVAIDNDRAMTTSEEVNITVESNGKERVSLDLEPIADTYVHSGEMTTNYGSATSMVTKSDGSGDGRYIFLKFDLGEVKGAISSAELTLYRRSGSSEKRAALQVSDDSWTEEGVIWTNQPSLGEVMDEVFVVNSGTWDVSDFVAIENGTDSIVTICIRDLNNTGNGIDFYAKENESSHPVLKIKTTADIDAGVYDKTSGNGFFVYPNPVTNQLNIKVSNLNYSSLSIHDLSGRLIAKKEVDAGLNEYWIDMNDCEKGIYVVELKGNYTTEVLKVVKK</sequence>
<dbReference type="EMBL" id="BAMD01000004">
    <property type="protein sequence ID" value="GAF01940.1"/>
    <property type="molecule type" value="Genomic_DNA"/>
</dbReference>
<dbReference type="InterPro" id="IPR026444">
    <property type="entry name" value="Secre_tail"/>
</dbReference>